<keyword evidence="4" id="KW-0732">Signal</keyword>
<protein>
    <submittedName>
        <fullName evidence="6">Uncharacterized protein</fullName>
    </submittedName>
</protein>
<dbReference type="InterPro" id="IPR036770">
    <property type="entry name" value="Ankyrin_rpt-contain_sf"/>
</dbReference>
<evidence type="ECO:0000313" key="5">
    <source>
        <dbReference type="Proteomes" id="UP000887572"/>
    </source>
</evidence>
<dbReference type="InterPro" id="IPR002110">
    <property type="entry name" value="Ankyrin_rpt"/>
</dbReference>
<evidence type="ECO:0000256" key="4">
    <source>
        <dbReference type="SAM" id="SignalP"/>
    </source>
</evidence>
<reference evidence="6" key="1">
    <citation type="submission" date="2022-11" db="UniProtKB">
        <authorList>
            <consortium name="WormBaseParasite"/>
        </authorList>
    </citation>
    <scope>IDENTIFICATION</scope>
</reference>
<evidence type="ECO:0000256" key="1">
    <source>
        <dbReference type="ARBA" id="ARBA00022737"/>
    </source>
</evidence>
<name>A0A914HTW3_GLORO</name>
<keyword evidence="2 3" id="KW-0040">ANK repeat</keyword>
<dbReference type="PROSITE" id="PS50088">
    <property type="entry name" value="ANK_REPEAT"/>
    <property type="match status" value="2"/>
</dbReference>
<dbReference type="PRINTS" id="PR01415">
    <property type="entry name" value="ANKYRIN"/>
</dbReference>
<keyword evidence="5" id="KW-1185">Reference proteome</keyword>
<dbReference type="PANTHER" id="PTHR24198:SF165">
    <property type="entry name" value="ANKYRIN REPEAT-CONTAINING PROTEIN-RELATED"/>
    <property type="match status" value="1"/>
</dbReference>
<proteinExistence type="predicted"/>
<dbReference type="SUPFAM" id="SSF48403">
    <property type="entry name" value="Ankyrin repeat"/>
    <property type="match status" value="1"/>
</dbReference>
<accession>A0A914HTW3</accession>
<feature type="repeat" description="ANK" evidence="3">
    <location>
        <begin position="206"/>
        <end position="238"/>
    </location>
</feature>
<feature type="repeat" description="ANK" evidence="3">
    <location>
        <begin position="173"/>
        <end position="205"/>
    </location>
</feature>
<organism evidence="5 6">
    <name type="scientific">Globodera rostochiensis</name>
    <name type="common">Golden nematode worm</name>
    <name type="synonym">Heterodera rostochiensis</name>
    <dbReference type="NCBI Taxonomy" id="31243"/>
    <lineage>
        <taxon>Eukaryota</taxon>
        <taxon>Metazoa</taxon>
        <taxon>Ecdysozoa</taxon>
        <taxon>Nematoda</taxon>
        <taxon>Chromadorea</taxon>
        <taxon>Rhabditida</taxon>
        <taxon>Tylenchina</taxon>
        <taxon>Tylenchomorpha</taxon>
        <taxon>Tylenchoidea</taxon>
        <taxon>Heteroderidae</taxon>
        <taxon>Heteroderinae</taxon>
        <taxon>Globodera</taxon>
    </lineage>
</organism>
<dbReference type="PROSITE" id="PS50297">
    <property type="entry name" value="ANK_REP_REGION"/>
    <property type="match status" value="2"/>
</dbReference>
<dbReference type="Gene3D" id="1.25.40.20">
    <property type="entry name" value="Ankyrin repeat-containing domain"/>
    <property type="match status" value="2"/>
</dbReference>
<dbReference type="Pfam" id="PF12796">
    <property type="entry name" value="Ank_2"/>
    <property type="match status" value="2"/>
</dbReference>
<feature type="chain" id="PRO_5037595668" evidence="4">
    <location>
        <begin position="19"/>
        <end position="280"/>
    </location>
</feature>
<evidence type="ECO:0000256" key="2">
    <source>
        <dbReference type="ARBA" id="ARBA00023043"/>
    </source>
</evidence>
<feature type="signal peptide" evidence="4">
    <location>
        <begin position="1"/>
        <end position="18"/>
    </location>
</feature>
<dbReference type="PANTHER" id="PTHR24198">
    <property type="entry name" value="ANKYRIN REPEAT AND PROTEIN KINASE DOMAIN-CONTAINING PROTEIN"/>
    <property type="match status" value="1"/>
</dbReference>
<dbReference type="Proteomes" id="UP000887572">
    <property type="component" value="Unplaced"/>
</dbReference>
<dbReference type="SMART" id="SM00248">
    <property type="entry name" value="ANK"/>
    <property type="match status" value="5"/>
</dbReference>
<evidence type="ECO:0000313" key="6">
    <source>
        <dbReference type="WBParaSite" id="Gr19_v10_g4421.t1"/>
    </source>
</evidence>
<sequence>MAWIFFVLFGVLIFFLLYQDDDDEKAEMVFQFSGFVDIGRLRSVIRDDILERVLSAEVPQSNCANPLFVAALNDHLNVVDILLEDEVGYVRETLIFLRFLCGVTSLWIATAAGHLEVVRRLLKVKGMDPNKGAKSTIDGKAIIGLSPLCIVTTNTICELLIEYGAEVDQQMSNGQTPLFCSCIRGNLEIVKCLFENGGSINAVDKLGRTPLMAAAFHGRAELVRYLLEKGARVDLVTNAGGRTAQDFADIGKRLCEAAVRPAFADIARMLREAVQRTAES</sequence>
<dbReference type="AlphaFoldDB" id="A0A914HTW3"/>
<evidence type="ECO:0000256" key="3">
    <source>
        <dbReference type="PROSITE-ProRule" id="PRU00023"/>
    </source>
</evidence>
<keyword evidence="1" id="KW-0677">Repeat</keyword>
<dbReference type="WBParaSite" id="Gr19_v10_g4421.t1">
    <property type="protein sequence ID" value="Gr19_v10_g4421.t1"/>
    <property type="gene ID" value="Gr19_v10_g4421"/>
</dbReference>